<comment type="catalytic activity">
    <reaction evidence="9 10">
        <text>7-carboxy-7-carbaguanine + NH4(+) + 2 ATP = 7-cyano-7-carbaguanine + 2 AMP + 2 diphosphate + 2 H(+)</text>
        <dbReference type="Rhea" id="RHEA:27982"/>
        <dbReference type="ChEBI" id="CHEBI:15378"/>
        <dbReference type="ChEBI" id="CHEBI:28938"/>
        <dbReference type="ChEBI" id="CHEBI:30616"/>
        <dbReference type="ChEBI" id="CHEBI:33019"/>
        <dbReference type="ChEBI" id="CHEBI:45075"/>
        <dbReference type="ChEBI" id="CHEBI:61036"/>
        <dbReference type="ChEBI" id="CHEBI:456215"/>
        <dbReference type="EC" id="6.3.4.20"/>
    </reaction>
</comment>
<evidence type="ECO:0000256" key="5">
    <source>
        <dbReference type="ARBA" id="ARBA00022833"/>
    </source>
</evidence>
<comment type="similarity">
    <text evidence="7 10">Belongs to the QueC family.</text>
</comment>
<keyword evidence="4 10" id="KW-0547">Nucleotide-binding</keyword>
<dbReference type="HAMAP" id="MF_01633">
    <property type="entry name" value="QueC"/>
    <property type="match status" value="1"/>
</dbReference>
<dbReference type="PIRSF" id="PIRSF006293">
    <property type="entry name" value="ExsB"/>
    <property type="match status" value="1"/>
</dbReference>
<dbReference type="Pfam" id="PF06508">
    <property type="entry name" value="QueC"/>
    <property type="match status" value="1"/>
</dbReference>
<feature type="binding site" evidence="10">
    <location>
        <position position="189"/>
    </location>
    <ligand>
        <name>Zn(2+)</name>
        <dbReference type="ChEBI" id="CHEBI:29105"/>
    </ligand>
</feature>
<dbReference type="InterPro" id="IPR014729">
    <property type="entry name" value="Rossmann-like_a/b/a_fold"/>
</dbReference>
<feature type="binding site" evidence="10">
    <location>
        <position position="197"/>
    </location>
    <ligand>
        <name>Zn(2+)</name>
        <dbReference type="ChEBI" id="CHEBI:29105"/>
    </ligand>
</feature>
<dbReference type="InterPro" id="IPR018317">
    <property type="entry name" value="QueC"/>
</dbReference>
<dbReference type="AlphaFoldDB" id="A0A160IP65"/>
<comment type="pathway">
    <text evidence="1 10">Purine metabolism; 7-cyano-7-deazaguanine biosynthesis.</text>
</comment>
<dbReference type="Proteomes" id="UP000076623">
    <property type="component" value="Chromosome"/>
</dbReference>
<comment type="cofactor">
    <cofactor evidence="10">
        <name>Zn(2+)</name>
        <dbReference type="ChEBI" id="CHEBI:29105"/>
    </cofactor>
    <text evidence="10">Binds 1 zinc ion per subunit.</text>
</comment>
<keyword evidence="5 10" id="KW-0862">Zinc</keyword>
<dbReference type="EC" id="6.3.4.20" evidence="8 10"/>
<proteinExistence type="inferred from homology"/>
<keyword evidence="12" id="KW-1185">Reference proteome</keyword>
<keyword evidence="6 10" id="KW-0067">ATP-binding</keyword>
<dbReference type="NCBIfam" id="TIGR00364">
    <property type="entry name" value="7-cyano-7-deazaguanine synthase QueC"/>
    <property type="match status" value="1"/>
</dbReference>
<evidence type="ECO:0000313" key="11">
    <source>
        <dbReference type="EMBL" id="ANC78188.1"/>
    </source>
</evidence>
<evidence type="ECO:0000256" key="9">
    <source>
        <dbReference type="ARBA" id="ARBA00047890"/>
    </source>
</evidence>
<feature type="binding site" evidence="10">
    <location>
        <begin position="9"/>
        <end position="19"/>
    </location>
    <ligand>
        <name>ATP</name>
        <dbReference type="ChEBI" id="CHEBI:30616"/>
    </ligand>
</feature>
<dbReference type="UniPathway" id="UPA00391"/>
<dbReference type="SUPFAM" id="SSF52402">
    <property type="entry name" value="Adenine nucleotide alpha hydrolases-like"/>
    <property type="match status" value="1"/>
</dbReference>
<evidence type="ECO:0000256" key="8">
    <source>
        <dbReference type="ARBA" id="ARBA00039149"/>
    </source>
</evidence>
<dbReference type="KEGG" id="fpn:ABE65_015840"/>
<dbReference type="Gene3D" id="3.40.50.620">
    <property type="entry name" value="HUPs"/>
    <property type="match status" value="1"/>
</dbReference>
<evidence type="ECO:0000256" key="1">
    <source>
        <dbReference type="ARBA" id="ARBA00005061"/>
    </source>
</evidence>
<evidence type="ECO:0000256" key="2">
    <source>
        <dbReference type="ARBA" id="ARBA00022598"/>
    </source>
</evidence>
<dbReference type="STRING" id="1221500.ABE65_015840"/>
<keyword evidence="3 10" id="KW-0479">Metal-binding</keyword>
<dbReference type="GO" id="GO:0005524">
    <property type="term" value="F:ATP binding"/>
    <property type="evidence" value="ECO:0007669"/>
    <property type="project" value="UniProtKB-UniRule"/>
</dbReference>
<feature type="binding site" evidence="10">
    <location>
        <position position="203"/>
    </location>
    <ligand>
        <name>Zn(2+)</name>
        <dbReference type="ChEBI" id="CHEBI:29105"/>
    </ligand>
</feature>
<comment type="subunit">
    <text evidence="10">Homodimer.</text>
</comment>
<reference evidence="11 12" key="1">
    <citation type="submission" date="2016-04" db="EMBL/GenBank/DDBJ databases">
        <title>Complete genome sequence of Fictibacillus phosphorivorans G25-29, a strain toxic to nematodes.</title>
        <authorList>
            <person name="Zheng Z."/>
        </authorList>
    </citation>
    <scope>NUCLEOTIDE SEQUENCE [LARGE SCALE GENOMIC DNA]</scope>
    <source>
        <strain evidence="11 12">G25-29</strain>
    </source>
</reference>
<dbReference type="EMBL" id="CP015378">
    <property type="protein sequence ID" value="ANC78188.1"/>
    <property type="molecule type" value="Genomic_DNA"/>
</dbReference>
<protein>
    <recommendedName>
        <fullName evidence="8 10">7-cyano-7-deazaguanine synthase</fullName>
        <ecNumber evidence="8 10">6.3.4.20</ecNumber>
    </recommendedName>
    <alternativeName>
        <fullName evidence="10">7-cyano-7-carbaguanine synthase</fullName>
    </alternativeName>
    <alternativeName>
        <fullName evidence="10">PreQ(0) synthase</fullName>
    </alternativeName>
    <alternativeName>
        <fullName evidence="10">Queuosine biosynthesis protein QueC</fullName>
    </alternativeName>
</protein>
<dbReference type="GO" id="GO:0008616">
    <property type="term" value="P:tRNA queuosine(34) biosynthetic process"/>
    <property type="evidence" value="ECO:0007669"/>
    <property type="project" value="UniProtKB-UniRule"/>
</dbReference>
<accession>A0A160IP65</accession>
<evidence type="ECO:0000256" key="10">
    <source>
        <dbReference type="HAMAP-Rule" id="MF_01633"/>
    </source>
</evidence>
<keyword evidence="2 10" id="KW-0436">Ligase</keyword>
<dbReference type="CDD" id="cd01995">
    <property type="entry name" value="QueC-like"/>
    <property type="match status" value="1"/>
</dbReference>
<evidence type="ECO:0000256" key="4">
    <source>
        <dbReference type="ARBA" id="ARBA00022741"/>
    </source>
</evidence>
<dbReference type="RefSeq" id="WP_066396913.1">
    <property type="nucleotide sequence ID" value="NZ_CP015378.1"/>
</dbReference>
<dbReference type="PANTHER" id="PTHR42914:SF1">
    <property type="entry name" value="7-CYANO-7-DEAZAGUANINE SYNTHASE"/>
    <property type="match status" value="1"/>
</dbReference>
<feature type="binding site" evidence="10">
    <location>
        <position position="200"/>
    </location>
    <ligand>
        <name>Zn(2+)</name>
        <dbReference type="ChEBI" id="CHEBI:29105"/>
    </ligand>
</feature>
<organism evidence="11 12">
    <name type="scientific">Fictibacillus phosphorivorans</name>
    <dbReference type="NCBI Taxonomy" id="1221500"/>
    <lineage>
        <taxon>Bacteria</taxon>
        <taxon>Bacillati</taxon>
        <taxon>Bacillota</taxon>
        <taxon>Bacilli</taxon>
        <taxon>Bacillales</taxon>
        <taxon>Fictibacillaceae</taxon>
        <taxon>Fictibacillus</taxon>
    </lineage>
</organism>
<dbReference type="PANTHER" id="PTHR42914">
    <property type="entry name" value="7-CYANO-7-DEAZAGUANINE SYNTHASE"/>
    <property type="match status" value="1"/>
</dbReference>
<evidence type="ECO:0000256" key="6">
    <source>
        <dbReference type="ARBA" id="ARBA00022840"/>
    </source>
</evidence>
<evidence type="ECO:0000313" key="12">
    <source>
        <dbReference type="Proteomes" id="UP000076623"/>
    </source>
</evidence>
<gene>
    <name evidence="10" type="primary">queC</name>
    <name evidence="11" type="ORF">ABE65_015840</name>
</gene>
<dbReference type="GO" id="GO:0016879">
    <property type="term" value="F:ligase activity, forming carbon-nitrogen bonds"/>
    <property type="evidence" value="ECO:0007669"/>
    <property type="project" value="UniProtKB-UniRule"/>
</dbReference>
<dbReference type="GO" id="GO:0008270">
    <property type="term" value="F:zinc ion binding"/>
    <property type="evidence" value="ECO:0007669"/>
    <property type="project" value="UniProtKB-UniRule"/>
</dbReference>
<keyword evidence="10" id="KW-0671">Queuosine biosynthesis</keyword>
<comment type="function">
    <text evidence="10">Catalyzes the ATP-dependent conversion of 7-carboxy-7-deazaguanine (CDG) to 7-cyano-7-deazaguanine (preQ(0)).</text>
</comment>
<evidence type="ECO:0000256" key="3">
    <source>
        <dbReference type="ARBA" id="ARBA00022723"/>
    </source>
</evidence>
<name>A0A160IP65_9BACL</name>
<evidence type="ECO:0000256" key="7">
    <source>
        <dbReference type="ARBA" id="ARBA00037993"/>
    </source>
</evidence>
<sequence length="223" mass="24042">MNKKAVIVLSGGLDSTTCMGIAKAEGYDLYPITFHYGQRHNREVEQAIEVGKYYGVADHRIVDLTFLKDIGGSALTDEKVEVPTEAEEGIPVTYVPARNMIFLSLASAYAEVIGATAVYTGVSAVDYSGYPDCRPEFIQSMEETINLATKAGVTGKNISVETPLISLSKKETIEKGLSLEVPYDLTTSCYNGKEAACGKCDSCVLRLKGFNEAGAVDPIAYEI</sequence>